<organism evidence="2 3">
    <name type="scientific">Fibrobacter succinogenes (strain ATCC 19169 / S85)</name>
    <dbReference type="NCBI Taxonomy" id="59374"/>
    <lineage>
        <taxon>Bacteria</taxon>
        <taxon>Pseudomonadati</taxon>
        <taxon>Fibrobacterota</taxon>
        <taxon>Fibrobacteria</taxon>
        <taxon>Fibrobacterales</taxon>
        <taxon>Fibrobacteraceae</taxon>
        <taxon>Fibrobacter</taxon>
    </lineage>
</organism>
<dbReference type="PROSITE" id="PS50234">
    <property type="entry name" value="VWFA"/>
    <property type="match status" value="1"/>
</dbReference>
<reference evidence="3" key="1">
    <citation type="submission" date="2010-08" db="EMBL/GenBank/DDBJ databases">
        <title>Complete sequence of Fibrobacter succinogenes subsp. succinogenes S85.</title>
        <authorList>
            <person name="Durkin A.S."/>
            <person name="Nelson K.E."/>
            <person name="Morrison M."/>
            <person name="Forsberg C.W."/>
            <person name="Wilson D.B."/>
            <person name="Russell J.B."/>
            <person name="Cann I.K.O."/>
            <person name="Mackie R.I."/>
            <person name="White B.A."/>
        </authorList>
    </citation>
    <scope>NUCLEOTIDE SEQUENCE [LARGE SCALE GENOMIC DNA]</scope>
    <source>
        <strain evidence="3">ATCC 19169 / S85</strain>
    </source>
</reference>
<dbReference type="eggNOG" id="COG2304">
    <property type="taxonomic scope" value="Bacteria"/>
</dbReference>
<dbReference type="STRING" id="59374.FSU_1822"/>
<dbReference type="EMBL" id="CP002158">
    <property type="protein sequence ID" value="ADL26750.1"/>
    <property type="molecule type" value="Genomic_DNA"/>
</dbReference>
<evidence type="ECO:0000313" key="2">
    <source>
        <dbReference type="EMBL" id="ADL26750.1"/>
    </source>
</evidence>
<sequence length="223" mass="25257">MEAIMKKGLTEIVFILDRSGSMSGLEKDTIGGFNSTIEKQKKEAGEAYVSTVLFDSEMEVLHDRVPLASVAPLTDREYYARGCTALLDAIGGAIHHIGNVHKYAREEDRPEKTIFVITTDGYENASRKYSADRVKQMIERQKEKYGWEFIFLGANIDAVETAKSFGISEDRAANYVNDGEGIEVMYSAQCCLMSDIRRNRVNERSWKSNVEADYMRRGRQNLK</sequence>
<dbReference type="KEGG" id="fsc:FSU_1822"/>
<dbReference type="AlphaFoldDB" id="D9SB74"/>
<dbReference type="SUPFAM" id="SSF53300">
    <property type="entry name" value="vWA-like"/>
    <property type="match status" value="1"/>
</dbReference>
<name>D9SB74_FIBSS</name>
<evidence type="ECO:0000259" key="1">
    <source>
        <dbReference type="PROSITE" id="PS50234"/>
    </source>
</evidence>
<evidence type="ECO:0000313" key="3">
    <source>
        <dbReference type="Proteomes" id="UP000000517"/>
    </source>
</evidence>
<dbReference type="Proteomes" id="UP000000517">
    <property type="component" value="Chromosome"/>
</dbReference>
<dbReference type="HOGENOM" id="CLU_080398_1_0_0"/>
<gene>
    <name evidence="2" type="ordered locus">FSU_1822</name>
</gene>
<proteinExistence type="predicted"/>
<dbReference type="InterPro" id="IPR002035">
    <property type="entry name" value="VWF_A"/>
</dbReference>
<dbReference type="InterPro" id="IPR036465">
    <property type="entry name" value="vWFA_dom_sf"/>
</dbReference>
<accession>D9SB74</accession>
<feature type="domain" description="VWFA" evidence="1">
    <location>
        <begin position="11"/>
        <end position="153"/>
    </location>
</feature>
<dbReference type="Gene3D" id="3.40.50.410">
    <property type="entry name" value="von Willebrand factor, type A domain"/>
    <property type="match status" value="1"/>
</dbReference>
<dbReference type="PATRIC" id="fig|59374.8.peg.1755"/>
<protein>
    <recommendedName>
        <fullName evidence="1">VWFA domain-containing protein</fullName>
    </recommendedName>
</protein>